<dbReference type="CDD" id="cd00431">
    <property type="entry name" value="cysteine_hydrolases"/>
    <property type="match status" value="1"/>
</dbReference>
<reference evidence="3" key="1">
    <citation type="journal article" date="2020" name="mSystems">
        <title>Genome- and Community-Level Interaction Insights into Carbon Utilization and Element Cycling Functions of Hydrothermarchaeota in Hydrothermal Sediment.</title>
        <authorList>
            <person name="Zhou Z."/>
            <person name="Liu Y."/>
            <person name="Xu W."/>
            <person name="Pan J."/>
            <person name="Luo Z.H."/>
            <person name="Li M."/>
        </authorList>
    </citation>
    <scope>NUCLEOTIDE SEQUENCE [LARGE SCALE GENOMIC DNA]</scope>
    <source>
        <strain evidence="3">SpSt-1125</strain>
    </source>
</reference>
<dbReference type="InterPro" id="IPR050272">
    <property type="entry name" value="Isochorismatase-like_hydrls"/>
</dbReference>
<keyword evidence="1 3" id="KW-0378">Hydrolase</keyword>
<dbReference type="InterPro" id="IPR036380">
    <property type="entry name" value="Isochorismatase-like_sf"/>
</dbReference>
<protein>
    <submittedName>
        <fullName evidence="3">Cysteine hydrolase</fullName>
    </submittedName>
</protein>
<evidence type="ECO:0000256" key="1">
    <source>
        <dbReference type="ARBA" id="ARBA00022801"/>
    </source>
</evidence>
<dbReference type="SUPFAM" id="SSF52499">
    <property type="entry name" value="Isochorismatase-like hydrolases"/>
    <property type="match status" value="1"/>
</dbReference>
<gene>
    <name evidence="3" type="ORF">ENM88_00505</name>
</gene>
<dbReference type="PANTHER" id="PTHR43540">
    <property type="entry name" value="PEROXYUREIDOACRYLATE/UREIDOACRYLATE AMIDOHYDROLASE-RELATED"/>
    <property type="match status" value="1"/>
</dbReference>
<feature type="domain" description="Isochorismatase-like" evidence="2">
    <location>
        <begin position="25"/>
        <end position="194"/>
    </location>
</feature>
<evidence type="ECO:0000259" key="2">
    <source>
        <dbReference type="Pfam" id="PF00857"/>
    </source>
</evidence>
<dbReference type="PANTHER" id="PTHR43540:SF6">
    <property type="entry name" value="ISOCHORISMATASE-LIKE DOMAIN-CONTAINING PROTEIN"/>
    <property type="match status" value="1"/>
</dbReference>
<proteinExistence type="predicted"/>
<dbReference type="Pfam" id="PF00857">
    <property type="entry name" value="Isochorismatase"/>
    <property type="match status" value="1"/>
</dbReference>
<accession>A0A7J3X517</accession>
<name>A0A7J3X517_THEPE</name>
<dbReference type="EMBL" id="DRZM01000018">
    <property type="protein sequence ID" value="HHP04212.1"/>
    <property type="molecule type" value="Genomic_DNA"/>
</dbReference>
<organism evidence="3">
    <name type="scientific">Thermofilum pendens</name>
    <dbReference type="NCBI Taxonomy" id="2269"/>
    <lineage>
        <taxon>Archaea</taxon>
        <taxon>Thermoproteota</taxon>
        <taxon>Thermoprotei</taxon>
        <taxon>Thermofilales</taxon>
        <taxon>Thermofilaceae</taxon>
        <taxon>Thermofilum</taxon>
    </lineage>
</organism>
<dbReference type="AlphaFoldDB" id="A0A7J3X517"/>
<evidence type="ECO:0000313" key="3">
    <source>
        <dbReference type="EMBL" id="HHP04212.1"/>
    </source>
</evidence>
<sequence length="202" mass="22560">MIRGVRVEVPEIPVVESAVLPARETAVIVVDMQNDFVKPGGRLVVPAAAATIEPIRRLLERARGSGARVFYTQDTHYEGDPEFQIWGEHVKHGTWGWEIVEELKPQPGDIVVQKTRYDGFYGTPLEDLLRVYGVKNLVVTGTVANICVLHTAGSAALRWFKVYIPLDAVSALNEFDYYAALRQASFLYKATLVKTADNIQFK</sequence>
<dbReference type="InterPro" id="IPR000868">
    <property type="entry name" value="Isochorismatase-like_dom"/>
</dbReference>
<comment type="caution">
    <text evidence="3">The sequence shown here is derived from an EMBL/GenBank/DDBJ whole genome shotgun (WGS) entry which is preliminary data.</text>
</comment>
<dbReference type="GO" id="GO:0016787">
    <property type="term" value="F:hydrolase activity"/>
    <property type="evidence" value="ECO:0007669"/>
    <property type="project" value="UniProtKB-KW"/>
</dbReference>
<dbReference type="Gene3D" id="3.40.50.850">
    <property type="entry name" value="Isochorismatase-like"/>
    <property type="match status" value="1"/>
</dbReference>